<dbReference type="EMBL" id="CP120682">
    <property type="protein sequence ID" value="WKN39301.1"/>
    <property type="molecule type" value="Genomic_DNA"/>
</dbReference>
<dbReference type="AlphaFoldDB" id="A0AA49GU97"/>
<accession>A0AA49GU97</accession>
<evidence type="ECO:0000313" key="5">
    <source>
        <dbReference type="EMBL" id="WKN39301.1"/>
    </source>
</evidence>
<dbReference type="InterPro" id="IPR020084">
    <property type="entry name" value="NUDIX_hydrolase_CS"/>
</dbReference>
<dbReference type="PRINTS" id="PR00502">
    <property type="entry name" value="NUDIXFAMILY"/>
</dbReference>
<comment type="similarity">
    <text evidence="3">Belongs to the Nudix hydrolase family.</text>
</comment>
<evidence type="ECO:0000256" key="1">
    <source>
        <dbReference type="ARBA" id="ARBA00001946"/>
    </source>
</evidence>
<protein>
    <submittedName>
        <fullName evidence="5">NUDIX hydrolase</fullName>
    </submittedName>
</protein>
<gene>
    <name evidence="5" type="ORF">K4G66_11430</name>
</gene>
<evidence type="ECO:0000259" key="4">
    <source>
        <dbReference type="PROSITE" id="PS51462"/>
    </source>
</evidence>
<comment type="cofactor">
    <cofactor evidence="1">
        <name>Mg(2+)</name>
        <dbReference type="ChEBI" id="CHEBI:18420"/>
    </cofactor>
</comment>
<dbReference type="PROSITE" id="PS51462">
    <property type="entry name" value="NUDIX"/>
    <property type="match status" value="1"/>
</dbReference>
<dbReference type="InterPro" id="IPR020476">
    <property type="entry name" value="Nudix_hydrolase"/>
</dbReference>
<dbReference type="PANTHER" id="PTHR43046">
    <property type="entry name" value="GDP-MANNOSE MANNOSYL HYDROLASE"/>
    <property type="match status" value="1"/>
</dbReference>
<organism evidence="5">
    <name type="scientific">Roseihalotalea indica</name>
    <dbReference type="NCBI Taxonomy" id="2867963"/>
    <lineage>
        <taxon>Bacteria</taxon>
        <taxon>Pseudomonadati</taxon>
        <taxon>Bacteroidota</taxon>
        <taxon>Cytophagia</taxon>
        <taxon>Cytophagales</taxon>
        <taxon>Catalimonadaceae</taxon>
        <taxon>Roseihalotalea</taxon>
    </lineage>
</organism>
<dbReference type="PROSITE" id="PS00893">
    <property type="entry name" value="NUDIX_BOX"/>
    <property type="match status" value="1"/>
</dbReference>
<evidence type="ECO:0000256" key="3">
    <source>
        <dbReference type="RuleBase" id="RU003476"/>
    </source>
</evidence>
<keyword evidence="2 3" id="KW-0378">Hydrolase</keyword>
<dbReference type="InterPro" id="IPR000086">
    <property type="entry name" value="NUDIX_hydrolase_dom"/>
</dbReference>
<feature type="domain" description="Nudix hydrolase" evidence="4">
    <location>
        <begin position="14"/>
        <end position="160"/>
    </location>
</feature>
<reference evidence="5" key="2">
    <citation type="journal article" date="2024" name="Antonie Van Leeuwenhoek">
        <title>Roseihalotalea indica gen. nov., sp. nov., a halophilic Bacteroidetes from mesopelagic Southwest Indian Ocean with higher carbohydrate metabolic potential.</title>
        <authorList>
            <person name="Chen B."/>
            <person name="Zhang M."/>
            <person name="Lin D."/>
            <person name="Ye J."/>
            <person name="Tang K."/>
        </authorList>
    </citation>
    <scope>NUCLEOTIDE SEQUENCE</scope>
    <source>
        <strain evidence="5">TK19036</strain>
    </source>
</reference>
<dbReference type="SUPFAM" id="SSF55811">
    <property type="entry name" value="Nudix"/>
    <property type="match status" value="1"/>
</dbReference>
<proteinExistence type="inferred from homology"/>
<sequence length="168" mass="19091">MNPTPERIHAQFGNQVRVRVCAICFSGDDLLLIAHRGLTEEGYFIAPPGGGIEFGESAEEALYREVEEETGLQIDKPQFLFVHEFIGPPLHAIELFFSADIRGGTLKVGTDPEMEDSGQIIERVQFMSPQEIYAEQKGQFHQIIRHCNHPKELLSLRGYFKFDNKTRN</sequence>
<dbReference type="Gene3D" id="3.90.79.10">
    <property type="entry name" value="Nucleoside Triphosphate Pyrophosphohydrolase"/>
    <property type="match status" value="1"/>
</dbReference>
<evidence type="ECO:0000256" key="2">
    <source>
        <dbReference type="ARBA" id="ARBA00022801"/>
    </source>
</evidence>
<dbReference type="Pfam" id="PF00293">
    <property type="entry name" value="NUDIX"/>
    <property type="match status" value="1"/>
</dbReference>
<reference evidence="5" key="1">
    <citation type="journal article" date="2023" name="Comput. Struct. Biotechnol. J.">
        <title>Discovery of a novel marine Bacteroidetes with a rich repertoire of carbohydrate-active enzymes.</title>
        <authorList>
            <person name="Chen B."/>
            <person name="Liu G."/>
            <person name="Chen Q."/>
            <person name="Wang H."/>
            <person name="Liu L."/>
            <person name="Tang K."/>
        </authorList>
    </citation>
    <scope>NUCLEOTIDE SEQUENCE</scope>
    <source>
        <strain evidence="5">TK19036</strain>
    </source>
</reference>
<name>A0AA49GU97_9BACT</name>
<dbReference type="GO" id="GO:0016787">
    <property type="term" value="F:hydrolase activity"/>
    <property type="evidence" value="ECO:0007669"/>
    <property type="project" value="UniProtKB-KW"/>
</dbReference>
<dbReference type="InterPro" id="IPR015797">
    <property type="entry name" value="NUDIX_hydrolase-like_dom_sf"/>
</dbReference>
<dbReference type="PANTHER" id="PTHR43046:SF14">
    <property type="entry name" value="MUTT_NUDIX FAMILY PROTEIN"/>
    <property type="match status" value="1"/>
</dbReference>